<reference evidence="1" key="2">
    <citation type="submission" date="2018-05" db="EMBL/GenBank/DDBJ databases">
        <authorList>
            <person name="Long S.Y."/>
            <person name="Latimer E.M."/>
            <person name="Heaggans S.Y."/>
            <person name="Hayward G.S."/>
        </authorList>
    </citation>
    <scope>NUCLEOTIDE SEQUENCE</scope>
    <source>
        <strain evidence="1">Preya NAP21</strain>
    </source>
</reference>
<evidence type="ECO:0000313" key="1">
    <source>
        <dbReference type="EMBL" id="QBP78682.1"/>
    </source>
</evidence>
<sequence length="341" mass="39157">MMDLTKQTCLFIIIMVLFADNTHSYNNTDCILSYKIVPPKYQDYKYGFLVIFACKNVNYTCMNSTYTTHMDSNVTWHTVNKYIVIITDSQLNTTNLHNNSIIEYKNKSVNINTENIAKDFINNQTSRIFIIYGLHKNPIACNCSVEKIRTFTIPISWQCRKTYQNSTSETNTTLRGILYRRLFNYNDFPPEISYMNISTHIIAKNDSISKTNYSNHKNCSIREHIKVWLYNHTSGSNESETCSSSNETLVTLSTTNTALSWTTTLLDSLPSKTTLSSPTDLNSPYTKGSSVKTSFFPSTLSTGSAGKWYVSSEMYVYHCIQRPLYTHTVTIIYILNNKYLQ</sequence>
<protein>
    <submittedName>
        <fullName evidence="1">Ser/thr-rich glycoprotein ORF-Q</fullName>
    </submittedName>
</protein>
<reference evidence="1" key="1">
    <citation type="journal article" date="2014" name="J. Virol.">
        <title>Elephant endotheliotropic herpesviruses EEHV1A, EEHV1B, and EEHV2 from cases of hemorrhagic disease are highly diverged from other mammalian herpesviruses and may form a new subfamily.</title>
        <authorList>
            <person name="Richman LK"/>
            <person name="Zong JC"/>
            <person name="Latimer EM"/>
            <person name="Lock J"/>
            <person name="Fleischer RC"/>
            <person name="Heaggans SY"/>
            <person name="Hayward GS."/>
        </authorList>
    </citation>
    <scope>NUCLEOTIDE SEQUENCE</scope>
    <source>
        <strain evidence="1">Preya NAP21</strain>
    </source>
</reference>
<name>A0A482K9D7_ELHV1</name>
<gene>
    <name evidence="1" type="primary">E39</name>
</gene>
<proteinExistence type="predicted"/>
<dbReference type="EMBL" id="MH287559">
    <property type="protein sequence ID" value="QBP78682.1"/>
    <property type="molecule type" value="Genomic_DNA"/>
</dbReference>
<organism evidence="1">
    <name type="scientific">Elephant endotheliotropic herpesvirus 1A</name>
    <dbReference type="NCBI Taxonomy" id="759753"/>
    <lineage>
        <taxon>Viruses</taxon>
        <taxon>Duplodnaviria</taxon>
        <taxon>Heunggongvirae</taxon>
        <taxon>Peploviricota</taxon>
        <taxon>Herviviricetes</taxon>
        <taxon>Herpesvirales</taxon>
        <taxon>Orthoherpesviridae</taxon>
        <taxon>Betaherpesvirinae</taxon>
        <taxon>Proboscivirus</taxon>
        <taxon>Proboscivirus elephantidbeta1</taxon>
        <taxon>Elephantid herpesvirus 1</taxon>
    </lineage>
</organism>
<accession>A0A482K9D7</accession>